<dbReference type="InterPro" id="IPR036278">
    <property type="entry name" value="Sialidase_sf"/>
</dbReference>
<dbReference type="CDD" id="cd15482">
    <property type="entry name" value="Sialidase_non-viral"/>
    <property type="match status" value="1"/>
</dbReference>
<dbReference type="PANTHER" id="PTHR43752">
    <property type="entry name" value="BNR/ASP-BOX REPEAT FAMILY PROTEIN"/>
    <property type="match status" value="1"/>
</dbReference>
<dbReference type="AlphaFoldDB" id="A0A6C0GMH2"/>
<sequence>MNSRYYRHSLLYIVYVLLLCCCKKEEDKYLYGYNAFPDICRLADGRIACVFYQGYSHTSLPEQNTAGYMGGKIMIAYSMDEGRSWSIPEVLIDTPNDDRDPSITQLSNGDILVNYFIVNGEGFESYGLWTVRSTDGGLRWSQPSLLSQDYFASSPIRELSNKELILGLYSYAEKGVYGASVRSIDTGRTWQQAVRIRNLQDLDFDAETDIVELNKDSLYAVLRTNDQNRNMHFTISTDHGASWQLSQDIGFPGHCPYLYKATNGVLFLASRIPNTCIRYSKDNGKTWSKPYLVENSIGAYPSIIQSVDGSFLISYYDDFNESRRSVIKFKRFTFTGNTILFNTQFSSQLR</sequence>
<evidence type="ECO:0000313" key="2">
    <source>
        <dbReference type="EMBL" id="QHT68830.1"/>
    </source>
</evidence>
<dbReference type="KEGG" id="rhoz:GXP67_20340"/>
<accession>A0A6C0GMH2</accession>
<dbReference type="EMBL" id="CP048222">
    <property type="protein sequence ID" value="QHT68830.1"/>
    <property type="molecule type" value="Genomic_DNA"/>
</dbReference>
<dbReference type="PANTHER" id="PTHR43752:SF2">
    <property type="entry name" value="BNR_ASP-BOX REPEAT FAMILY PROTEIN"/>
    <property type="match status" value="1"/>
</dbReference>
<dbReference type="Gene3D" id="2.120.10.10">
    <property type="match status" value="1"/>
</dbReference>
<evidence type="ECO:0000259" key="1">
    <source>
        <dbReference type="Pfam" id="PF13088"/>
    </source>
</evidence>
<proteinExistence type="predicted"/>
<feature type="domain" description="Sialidase" evidence="1">
    <location>
        <begin position="73"/>
        <end position="311"/>
    </location>
</feature>
<name>A0A6C0GMH2_9BACT</name>
<organism evidence="2 3">
    <name type="scientific">Rhodocytophaga rosea</name>
    <dbReference type="NCBI Taxonomy" id="2704465"/>
    <lineage>
        <taxon>Bacteria</taxon>
        <taxon>Pseudomonadati</taxon>
        <taxon>Bacteroidota</taxon>
        <taxon>Cytophagia</taxon>
        <taxon>Cytophagales</taxon>
        <taxon>Rhodocytophagaceae</taxon>
        <taxon>Rhodocytophaga</taxon>
    </lineage>
</organism>
<dbReference type="Pfam" id="PF13088">
    <property type="entry name" value="BNR_2"/>
    <property type="match status" value="1"/>
</dbReference>
<dbReference type="InterPro" id="IPR011040">
    <property type="entry name" value="Sialidase"/>
</dbReference>
<reference evidence="2 3" key="1">
    <citation type="submission" date="2020-01" db="EMBL/GenBank/DDBJ databases">
        <authorList>
            <person name="Kim M.K."/>
        </authorList>
    </citation>
    <scope>NUCLEOTIDE SEQUENCE [LARGE SCALE GENOMIC DNA]</scope>
    <source>
        <strain evidence="2 3">172606-1</strain>
    </source>
</reference>
<keyword evidence="3" id="KW-1185">Reference proteome</keyword>
<evidence type="ECO:0000313" key="3">
    <source>
        <dbReference type="Proteomes" id="UP000480178"/>
    </source>
</evidence>
<protein>
    <submittedName>
        <fullName evidence="2">Exo-alpha-sialidase</fullName>
    </submittedName>
</protein>
<dbReference type="SUPFAM" id="SSF50939">
    <property type="entry name" value="Sialidases"/>
    <property type="match status" value="1"/>
</dbReference>
<dbReference type="RefSeq" id="WP_162444833.1">
    <property type="nucleotide sequence ID" value="NZ_CP048222.1"/>
</dbReference>
<gene>
    <name evidence="2" type="ORF">GXP67_20340</name>
</gene>
<dbReference type="Proteomes" id="UP000480178">
    <property type="component" value="Chromosome"/>
</dbReference>